<dbReference type="GO" id="GO:0000287">
    <property type="term" value="F:magnesium ion binding"/>
    <property type="evidence" value="ECO:0007669"/>
    <property type="project" value="UniProtKB-UniRule"/>
</dbReference>
<feature type="transmembrane region" description="Helical" evidence="9">
    <location>
        <begin position="91"/>
        <end position="112"/>
    </location>
</feature>
<keyword evidence="5 9" id="KW-1278">Translocase</keyword>
<dbReference type="RefSeq" id="WP_115404991.1">
    <property type="nucleotide sequence ID" value="NZ_QPKV01000016.1"/>
</dbReference>
<evidence type="ECO:0000256" key="3">
    <source>
        <dbReference type="ARBA" id="ARBA00022692"/>
    </source>
</evidence>
<comment type="activity regulation">
    <text evidence="9">Requires K(+) for maximal activity.</text>
</comment>
<dbReference type="AlphaFoldDB" id="A0A369PT85"/>
<keyword evidence="6 9" id="KW-1133">Transmembrane helix</keyword>
<evidence type="ECO:0000256" key="8">
    <source>
        <dbReference type="ARBA" id="ARBA00023136"/>
    </source>
</evidence>
<evidence type="ECO:0000313" key="11">
    <source>
        <dbReference type="Proteomes" id="UP000253961"/>
    </source>
</evidence>
<feature type="transmembrane region" description="Helical" evidence="9">
    <location>
        <begin position="355"/>
        <end position="378"/>
    </location>
</feature>
<feature type="transmembrane region" description="Helical" evidence="9">
    <location>
        <begin position="618"/>
        <end position="637"/>
    </location>
</feature>
<dbReference type="EMBL" id="QPKV01000016">
    <property type="protein sequence ID" value="RDC54177.1"/>
    <property type="molecule type" value="Genomic_DNA"/>
</dbReference>
<feature type="transmembrane region" description="Helical" evidence="9">
    <location>
        <begin position="133"/>
        <end position="166"/>
    </location>
</feature>
<feature type="transmembrane region" description="Helical" evidence="9">
    <location>
        <begin position="399"/>
        <end position="422"/>
    </location>
</feature>
<evidence type="ECO:0000256" key="7">
    <source>
        <dbReference type="ARBA" id="ARBA00023065"/>
    </source>
</evidence>
<feature type="transmembrane region" description="Helical" evidence="9">
    <location>
        <begin position="428"/>
        <end position="450"/>
    </location>
</feature>
<dbReference type="PIRSF" id="PIRSF001265">
    <property type="entry name" value="H+-PPase"/>
    <property type="match status" value="1"/>
</dbReference>
<keyword evidence="4 9" id="KW-0460">Magnesium</keyword>
<feature type="transmembrane region" description="Helical" evidence="9">
    <location>
        <begin position="525"/>
        <end position="545"/>
    </location>
</feature>
<dbReference type="HAMAP" id="MF_01129">
    <property type="entry name" value="PPase_energized_pump"/>
    <property type="match status" value="1"/>
</dbReference>
<dbReference type="InterPro" id="IPR004131">
    <property type="entry name" value="PPase-energised_H-pump"/>
</dbReference>
<dbReference type="GO" id="GO:0004427">
    <property type="term" value="F:inorganic diphosphate phosphatase activity"/>
    <property type="evidence" value="ECO:0007669"/>
    <property type="project" value="UniProtKB-UniRule"/>
</dbReference>
<evidence type="ECO:0000256" key="4">
    <source>
        <dbReference type="ARBA" id="ARBA00022842"/>
    </source>
</evidence>
<comment type="caution">
    <text evidence="9">Lacks conserved residue(s) required for the propagation of feature annotation.</text>
</comment>
<evidence type="ECO:0000313" key="10">
    <source>
        <dbReference type="EMBL" id="RDC54177.1"/>
    </source>
</evidence>
<dbReference type="GO" id="GO:0030955">
    <property type="term" value="F:potassium ion binding"/>
    <property type="evidence" value="ECO:0007669"/>
    <property type="project" value="UniProtKB-UniRule"/>
</dbReference>
<comment type="caution">
    <text evidence="10">The sequence shown here is derived from an EMBL/GenBank/DDBJ whole genome shotgun (WGS) entry which is preliminary data.</text>
</comment>
<name>A0A369PT85_9SPHI</name>
<comment type="similarity">
    <text evidence="9">Belongs to the H(+)-translocating pyrophosphatase (TC 3.A.10) family. K(+)-stimulated subfamily.</text>
</comment>
<gene>
    <name evidence="9" type="primary">hppA</name>
    <name evidence="10" type="ORF">DU508_22860</name>
</gene>
<feature type="site" description="Determinant of potassium dependence" evidence="9">
    <location>
        <position position="488"/>
    </location>
</feature>
<evidence type="ECO:0000256" key="1">
    <source>
        <dbReference type="ARBA" id="ARBA00004127"/>
    </source>
</evidence>
<dbReference type="GO" id="GO:0005886">
    <property type="term" value="C:plasma membrane"/>
    <property type="evidence" value="ECO:0007669"/>
    <property type="project" value="UniProtKB-SubCell"/>
</dbReference>
<feature type="transmembrane region" description="Helical" evidence="9">
    <location>
        <begin position="282"/>
        <end position="303"/>
    </location>
</feature>
<keyword evidence="2 9" id="KW-0813">Transport</keyword>
<keyword evidence="11" id="KW-1185">Reference proteome</keyword>
<dbReference type="NCBIfam" id="TIGR01104">
    <property type="entry name" value="V_PPase"/>
    <property type="match status" value="1"/>
</dbReference>
<feature type="transmembrane region" description="Helical" evidence="9">
    <location>
        <begin position="593"/>
        <end position="612"/>
    </location>
</feature>
<comment type="catalytic activity">
    <reaction evidence="9">
        <text>Na(+)(in) + diphosphate + H2O = Na(+)(out) + 2 phosphate + H(+)</text>
        <dbReference type="Rhea" id="RHEA:57884"/>
        <dbReference type="ChEBI" id="CHEBI:15377"/>
        <dbReference type="ChEBI" id="CHEBI:15378"/>
        <dbReference type="ChEBI" id="CHEBI:29101"/>
        <dbReference type="ChEBI" id="CHEBI:33019"/>
        <dbReference type="ChEBI" id="CHEBI:43474"/>
        <dbReference type="EC" id="7.2.3.1"/>
    </reaction>
</comment>
<keyword evidence="3 9" id="KW-0812">Transmembrane</keyword>
<keyword evidence="7 9" id="KW-0406">Ion transport</keyword>
<comment type="subcellular location">
    <subcellularLocation>
        <location evidence="9">Cell membrane</location>
        <topology evidence="9">Multi-pass membrane protein</topology>
    </subcellularLocation>
    <subcellularLocation>
        <location evidence="1">Endomembrane system</location>
        <topology evidence="1">Multi-pass membrane protein</topology>
    </subcellularLocation>
</comment>
<feature type="transmembrane region" description="Helical" evidence="9">
    <location>
        <begin position="689"/>
        <end position="707"/>
    </location>
</feature>
<keyword evidence="9" id="KW-0915">Sodium</keyword>
<dbReference type="GO" id="GO:0006814">
    <property type="term" value="P:sodium ion transport"/>
    <property type="evidence" value="ECO:0007669"/>
    <property type="project" value="UniProtKB-UniRule"/>
</dbReference>
<dbReference type="EC" id="7.2.3.1" evidence="9"/>
<accession>A0A369PT85</accession>
<feature type="transmembrane region" description="Helical" evidence="9">
    <location>
        <begin position="494"/>
        <end position="519"/>
    </location>
</feature>
<evidence type="ECO:0000256" key="2">
    <source>
        <dbReference type="ARBA" id="ARBA00022448"/>
    </source>
</evidence>
<evidence type="ECO:0000256" key="6">
    <source>
        <dbReference type="ARBA" id="ARBA00022989"/>
    </source>
</evidence>
<evidence type="ECO:0000256" key="9">
    <source>
        <dbReference type="HAMAP-Rule" id="MF_01129"/>
    </source>
</evidence>
<comment type="function">
    <text evidence="9">Sodium pump that utilizes the energy of pyrophosphate hydrolysis as the driving force for Na(+) movement across the membrane.</text>
</comment>
<dbReference type="NCBIfam" id="NF001960">
    <property type="entry name" value="PRK00733.3-5"/>
    <property type="match status" value="1"/>
</dbReference>
<feature type="transmembrane region" description="Helical" evidence="9">
    <location>
        <begin position="61"/>
        <end position="79"/>
    </location>
</feature>
<dbReference type="Proteomes" id="UP000253961">
    <property type="component" value="Unassembled WGS sequence"/>
</dbReference>
<keyword evidence="9" id="KW-0739">Sodium transport</keyword>
<feature type="transmembrane region" description="Helical" evidence="9">
    <location>
        <begin position="12"/>
        <end position="30"/>
    </location>
</feature>
<dbReference type="NCBIfam" id="NF001955">
    <property type="entry name" value="PRK00733.2-4"/>
    <property type="match status" value="1"/>
</dbReference>
<reference evidence="10 11" key="1">
    <citation type="submission" date="2018-07" db="EMBL/GenBank/DDBJ databases">
        <title>Pedobacter sp. nov., isolated from soil.</title>
        <authorList>
            <person name="Zhou L.Y."/>
            <person name="Du Z.J."/>
        </authorList>
    </citation>
    <scope>NUCLEOTIDE SEQUENCE [LARGE SCALE GENOMIC DNA]</scope>
    <source>
        <strain evidence="10 11">JDX94</strain>
    </source>
</reference>
<dbReference type="GO" id="GO:0012505">
    <property type="term" value="C:endomembrane system"/>
    <property type="evidence" value="ECO:0007669"/>
    <property type="project" value="UniProtKB-SubCell"/>
</dbReference>
<comment type="subunit">
    <text evidence="9">Homodimer.</text>
</comment>
<keyword evidence="9" id="KW-1003">Cell membrane</keyword>
<evidence type="ECO:0000256" key="5">
    <source>
        <dbReference type="ARBA" id="ARBA00022967"/>
    </source>
</evidence>
<sequence length="748" mass="78549">MDFLQNNLIYSIPALGLVGIIVMLIKSAWVNKQDAGDKNMQELAGYIADGAMAFLKAEWRVLSIFAIFTAALLAYSGTITEINGVPMHSSWIISISFIIGAVFSATAGYIGMKSATKANVRTTQAARTSLKQALKVSFTGGTVMGLGVAGLAVLGLGGLFIVFLQLFHVTNANSVEMRTAIEVLTGFSLGAESIALFARVGGGIYTKAADVGADLVGKVEAGIPEDDVRNPATIADNVGDNVGDVAGMGADLFGSYVATILATMVLGQEITVIDKFGGMSPILLPMVICGLGIIFSIIGTWFVTIKDEKSNVQNALNLGNWSSIVITAVASFFIVKWMLPETLNLRGYEFSSINVFYAIIVGLVVGTIMSIVTEYFTAMGKGPVNSIIQQSSTGHATNIIAGLSVGMKSTVIPILVLAGGIMASYHFAGLYGVAIAAAGMMATTAMQLAIDAFGPIADNAGGIAEMSQLPPEVRERTDNLDAVGNTTAATGKGFAIASAALTSLALFAAFVGIAGITAIDIYKAPVLAGLFVGGMIPFIFSALCIQAVGKAAMDMVQEVRRQFREIPGIMEYKAKPEYEKCVAISTKASIREMMLPGAIALITPIIIGFTFGPEVLGGLLAGVTVTGVLMGIFQSNAGGAWDNAKKSFEQGVMINGEMFYKKSEPHKASVTGDTVGDPFKDTSGPSMNILIKLMSIVSLVIAPYIAVKAVTNDHRQEVRKEIRIEQKTDALGNTITDTLTNTTDTLTN</sequence>
<dbReference type="PANTHER" id="PTHR31998">
    <property type="entry name" value="K(+)-INSENSITIVE PYROPHOSPHATE-ENERGIZED PROTON PUMP"/>
    <property type="match status" value="1"/>
</dbReference>
<dbReference type="OrthoDB" id="9808652at2"/>
<dbReference type="GO" id="GO:0009678">
    <property type="term" value="F:diphosphate hydrolysis-driven proton transmembrane transporter activity"/>
    <property type="evidence" value="ECO:0007669"/>
    <property type="project" value="UniProtKB-UniRule"/>
</dbReference>
<keyword evidence="9" id="KW-0630">Potassium</keyword>
<feature type="transmembrane region" description="Helical" evidence="9">
    <location>
        <begin position="315"/>
        <end position="335"/>
    </location>
</feature>
<keyword evidence="8 9" id="KW-0472">Membrane</keyword>
<protein>
    <recommendedName>
        <fullName evidence="9">Putative K(+)-stimulated pyrophosphate-energized sodium pump</fullName>
        <ecNumber evidence="9">7.2.3.1</ecNumber>
    </recommendedName>
    <alternativeName>
        <fullName evidence="9">Membrane-bound sodium-translocating pyrophosphatase</fullName>
    </alternativeName>
    <alternativeName>
        <fullName evidence="9">Pyrophosphate-energized inorganic pyrophosphatase</fullName>
        <shortName evidence="9">Na(+)-PPase</shortName>
    </alternativeName>
</protein>
<organism evidence="10 11">
    <name type="scientific">Pedobacter chinensis</name>
    <dbReference type="NCBI Taxonomy" id="2282421"/>
    <lineage>
        <taxon>Bacteria</taxon>
        <taxon>Pseudomonadati</taxon>
        <taxon>Bacteroidota</taxon>
        <taxon>Sphingobacteriia</taxon>
        <taxon>Sphingobacteriales</taxon>
        <taxon>Sphingobacteriaceae</taxon>
        <taxon>Pedobacter</taxon>
    </lineage>
</organism>
<proteinExistence type="inferred from homology"/>
<dbReference type="Pfam" id="PF03030">
    <property type="entry name" value="H_PPase"/>
    <property type="match status" value="1"/>
</dbReference>
<comment type="cofactor">
    <cofactor evidence="9">
        <name>Mg(2+)</name>
        <dbReference type="ChEBI" id="CHEBI:18420"/>
    </cofactor>
</comment>